<dbReference type="Pfam" id="PF13480">
    <property type="entry name" value="Acetyltransf_6"/>
    <property type="match status" value="1"/>
</dbReference>
<dbReference type="InterPro" id="IPR038740">
    <property type="entry name" value="BioF2-like_GNAT_dom"/>
</dbReference>
<dbReference type="Gene3D" id="3.40.630.30">
    <property type="match status" value="1"/>
</dbReference>
<keyword evidence="3" id="KW-1185">Reference proteome</keyword>
<dbReference type="GO" id="GO:0016746">
    <property type="term" value="F:acyltransferase activity"/>
    <property type="evidence" value="ECO:0007669"/>
    <property type="project" value="UniProtKB-KW"/>
</dbReference>
<dbReference type="Proteomes" id="UP001320898">
    <property type="component" value="Unassembled WGS sequence"/>
</dbReference>
<dbReference type="EC" id="2.3.1.-" evidence="2"/>
<accession>A0AAW5R533</accession>
<protein>
    <submittedName>
        <fullName evidence="2">GNAT family N-acetyltransferase</fullName>
        <ecNumber evidence="2">2.3.1.-</ecNumber>
    </submittedName>
</protein>
<name>A0AAW5R533_9HYPH</name>
<dbReference type="EMBL" id="JALIDZ010000012">
    <property type="protein sequence ID" value="MCT8974485.1"/>
    <property type="molecule type" value="Genomic_DNA"/>
</dbReference>
<gene>
    <name evidence="2" type="ORF">MUB46_21680</name>
</gene>
<comment type="caution">
    <text evidence="2">The sequence shown here is derived from an EMBL/GenBank/DDBJ whole genome shotgun (WGS) entry which is preliminary data.</text>
</comment>
<keyword evidence="2" id="KW-0012">Acyltransferase</keyword>
<dbReference type="SUPFAM" id="SSF55729">
    <property type="entry name" value="Acyl-CoA N-acyltransferases (Nat)"/>
    <property type="match status" value="1"/>
</dbReference>
<dbReference type="RefSeq" id="WP_261618069.1">
    <property type="nucleotide sequence ID" value="NZ_JALIDZ010000012.1"/>
</dbReference>
<evidence type="ECO:0000259" key="1">
    <source>
        <dbReference type="Pfam" id="PF13480"/>
    </source>
</evidence>
<keyword evidence="2" id="KW-0808">Transferase</keyword>
<reference evidence="2 3" key="1">
    <citation type="submission" date="2022-04" db="EMBL/GenBank/DDBJ databases">
        <authorList>
            <person name="Ye Y.-Q."/>
            <person name="Du Z.-J."/>
        </authorList>
    </citation>
    <scope>NUCLEOTIDE SEQUENCE [LARGE SCALE GENOMIC DNA]</scope>
    <source>
        <strain evidence="2 3">A6E488</strain>
    </source>
</reference>
<dbReference type="AlphaFoldDB" id="A0AAW5R533"/>
<dbReference type="InterPro" id="IPR016181">
    <property type="entry name" value="Acyl_CoA_acyltransferase"/>
</dbReference>
<sequence length="402" mass="45129">MNYAPTRDFSSGTTAFARVQVATTRDIESLEAAWRQFETTAVCHVFQTYEVLSAWCRHVAPKENIEPVFVTGTGEDGRLLYLLPLGTRRKLASRTVEWLGGDQADYHGGLFDEAYLRHLAGDRSAFDAFMTGFVEAIGGADVLHFAKMPTDLRGTANPFLQLRTYPNANGAHATRLEPDWNTYYESKRGKGWRRTDRSKERQLSEHGELSFVIAEDRATADAILDAIFAQKREGLARIGVDDMFAPPGVADFYRQLAHGSVDPDSVVQLSALYCGDRIAAANFGLVFADTYYYVLHSYDLDTFARYSPGRQLMYRLMQWSFDKELALFDFTIGDEGYKDNWCEVPIELVDSAVALTSAGAATSGAFRLWQRTKRGIKQNDRLWSAVVETRKALLNLRRGDSA</sequence>
<proteinExistence type="predicted"/>
<evidence type="ECO:0000313" key="3">
    <source>
        <dbReference type="Proteomes" id="UP001320898"/>
    </source>
</evidence>
<feature type="domain" description="BioF2-like acetyltransferase" evidence="1">
    <location>
        <begin position="193"/>
        <end position="338"/>
    </location>
</feature>
<evidence type="ECO:0000313" key="2">
    <source>
        <dbReference type="EMBL" id="MCT8974485.1"/>
    </source>
</evidence>
<organism evidence="2 3">
    <name type="scientific">Microbaculum marinisediminis</name>
    <dbReference type="NCBI Taxonomy" id="2931392"/>
    <lineage>
        <taxon>Bacteria</taxon>
        <taxon>Pseudomonadati</taxon>
        <taxon>Pseudomonadota</taxon>
        <taxon>Alphaproteobacteria</taxon>
        <taxon>Hyphomicrobiales</taxon>
        <taxon>Tepidamorphaceae</taxon>
        <taxon>Microbaculum</taxon>
    </lineage>
</organism>